<dbReference type="UniPathway" id="UPA00031">
    <property type="reaction ID" value="UER00014"/>
</dbReference>
<dbReference type="Gene3D" id="1.20.5.1300">
    <property type="match status" value="1"/>
</dbReference>
<dbReference type="GO" id="GO:0051287">
    <property type="term" value="F:NAD binding"/>
    <property type="evidence" value="ECO:0007669"/>
    <property type="project" value="InterPro"/>
</dbReference>
<dbReference type="Pfam" id="PF00815">
    <property type="entry name" value="Histidinol_dh"/>
    <property type="match status" value="1"/>
</dbReference>
<comment type="function">
    <text evidence="5">Catalyzes the sequential NAD-dependent oxidations of L-histidinol to L-histidinaldehyde and then to L-histidine.</text>
</comment>
<dbReference type="PANTHER" id="PTHR21256:SF2">
    <property type="entry name" value="HISTIDINE BIOSYNTHESIS TRIFUNCTIONAL PROTEIN"/>
    <property type="match status" value="1"/>
</dbReference>
<evidence type="ECO:0000256" key="5">
    <source>
        <dbReference type="HAMAP-Rule" id="MF_01024"/>
    </source>
</evidence>
<feature type="binding site" evidence="5 8">
    <location>
        <position position="432"/>
    </location>
    <ligand>
        <name>substrate</name>
    </ligand>
</feature>
<feature type="binding site" evidence="5 8">
    <location>
        <position position="345"/>
    </location>
    <ligand>
        <name>substrate</name>
    </ligand>
</feature>
<dbReference type="NCBIfam" id="TIGR00069">
    <property type="entry name" value="hisD"/>
    <property type="match status" value="1"/>
</dbReference>
<evidence type="ECO:0000256" key="6">
    <source>
        <dbReference type="PIRNR" id="PIRNR000099"/>
    </source>
</evidence>
<feature type="binding site" evidence="5 8">
    <location>
        <position position="279"/>
    </location>
    <ligand>
        <name>substrate</name>
    </ligand>
</feature>
<dbReference type="InterPro" id="IPR001692">
    <property type="entry name" value="Histidinol_DH_CS"/>
</dbReference>
<feature type="binding site" evidence="5 8">
    <location>
        <position position="378"/>
    </location>
    <ligand>
        <name>substrate</name>
    </ligand>
</feature>
<comment type="caution">
    <text evidence="5">Lacks conserved residue(s) required for the propagation of feature annotation.</text>
</comment>
<proteinExistence type="inferred from homology"/>
<comment type="catalytic activity">
    <reaction evidence="5">
        <text>L-histidinol + 2 NAD(+) + H2O = L-histidine + 2 NADH + 3 H(+)</text>
        <dbReference type="Rhea" id="RHEA:20641"/>
        <dbReference type="ChEBI" id="CHEBI:15377"/>
        <dbReference type="ChEBI" id="CHEBI:15378"/>
        <dbReference type="ChEBI" id="CHEBI:57540"/>
        <dbReference type="ChEBI" id="CHEBI:57595"/>
        <dbReference type="ChEBI" id="CHEBI:57699"/>
        <dbReference type="ChEBI" id="CHEBI:57945"/>
        <dbReference type="EC" id="1.1.1.23"/>
    </reaction>
</comment>
<dbReference type="EC" id="1.1.1.23" evidence="5"/>
<evidence type="ECO:0000313" key="11">
    <source>
        <dbReference type="EMBL" id="EAU67469.1"/>
    </source>
</evidence>
<organism evidence="11 12">
    <name type="scientific">Stigmatella aurantiaca (strain DW4/3-1)</name>
    <dbReference type="NCBI Taxonomy" id="378806"/>
    <lineage>
        <taxon>Bacteria</taxon>
        <taxon>Pseudomonadati</taxon>
        <taxon>Myxococcota</taxon>
        <taxon>Myxococcia</taxon>
        <taxon>Myxococcales</taxon>
        <taxon>Cystobacterineae</taxon>
        <taxon>Archangiaceae</taxon>
        <taxon>Stigmatella</taxon>
    </lineage>
</organism>
<feature type="binding site" evidence="5 8">
    <location>
        <position position="437"/>
    </location>
    <ligand>
        <name>substrate</name>
    </ligand>
</feature>
<dbReference type="PIRSF" id="PIRSF000099">
    <property type="entry name" value="Histidinol_dh"/>
    <property type="match status" value="1"/>
</dbReference>
<feature type="binding site" evidence="5 8">
    <location>
        <position position="276"/>
    </location>
    <ligand>
        <name>substrate</name>
    </ligand>
</feature>
<feature type="binding site" evidence="5 9">
    <location>
        <position position="437"/>
    </location>
    <ligand>
        <name>Zn(2+)</name>
        <dbReference type="ChEBI" id="CHEBI:29105"/>
    </ligand>
</feature>
<dbReference type="PANTHER" id="PTHR21256">
    <property type="entry name" value="HISTIDINOL DEHYDROGENASE HDH"/>
    <property type="match status" value="1"/>
</dbReference>
<comment type="pathway">
    <text evidence="5">Amino-acid biosynthesis; L-histidine biosynthesis; L-histidine from 5-phospho-alpha-D-ribose 1-diphosphate: step 9/9.</text>
</comment>
<keyword evidence="3 5" id="KW-0862">Zinc</keyword>
<comment type="caution">
    <text evidence="11">The sequence shown here is derived from an EMBL/GenBank/DDBJ whole genome shotgun (WGS) entry which is preliminary data.</text>
</comment>
<keyword evidence="4 5" id="KW-0560">Oxidoreductase</keyword>
<keyword evidence="5" id="KW-0368">Histidine biosynthesis</keyword>
<dbReference type="InterPro" id="IPR016161">
    <property type="entry name" value="Ald_DH/histidinol_DH"/>
</dbReference>
<accession>Q095U2</accession>
<evidence type="ECO:0000256" key="9">
    <source>
        <dbReference type="PIRSR" id="PIRSR000099-4"/>
    </source>
</evidence>
<keyword evidence="5" id="KW-0520">NAD</keyword>
<comment type="cofactor">
    <cofactor evidence="5 9">
        <name>Zn(2+)</name>
        <dbReference type="ChEBI" id="CHEBI:29105"/>
    </cofactor>
    <text evidence="5 9">Binds 1 zinc ion per subunit.</text>
</comment>
<evidence type="ECO:0000256" key="2">
    <source>
        <dbReference type="ARBA" id="ARBA00022723"/>
    </source>
</evidence>
<dbReference type="PATRIC" id="fig|378806.16.peg.6724"/>
<dbReference type="SUPFAM" id="SSF53720">
    <property type="entry name" value="ALDH-like"/>
    <property type="match status" value="1"/>
</dbReference>
<evidence type="ECO:0000256" key="3">
    <source>
        <dbReference type="ARBA" id="ARBA00022833"/>
    </source>
</evidence>
<dbReference type="InterPro" id="IPR012131">
    <property type="entry name" value="Hstdl_DH"/>
</dbReference>
<evidence type="ECO:0000256" key="7">
    <source>
        <dbReference type="PIRSR" id="PIRSR000099-1"/>
    </source>
</evidence>
<evidence type="ECO:0000256" key="10">
    <source>
        <dbReference type="RuleBase" id="RU004175"/>
    </source>
</evidence>
<dbReference type="GO" id="GO:0005737">
    <property type="term" value="C:cytoplasm"/>
    <property type="evidence" value="ECO:0007669"/>
    <property type="project" value="TreeGrafter"/>
</dbReference>
<dbReference type="InterPro" id="IPR022695">
    <property type="entry name" value="Histidinol_DH_monofunct"/>
</dbReference>
<protein>
    <recommendedName>
        <fullName evidence="5">Histidinol dehydrogenase</fullName>
        <shortName evidence="5">HDH</shortName>
        <ecNumber evidence="5">1.1.1.23</ecNumber>
    </recommendedName>
</protein>
<keyword evidence="2 5" id="KW-0479">Metal-binding</keyword>
<gene>
    <name evidence="5 11" type="primary">hisD</name>
    <name evidence="11" type="ORF">STIAU_6935</name>
</gene>
<feature type="binding site" evidence="5 9">
    <location>
        <position position="276"/>
    </location>
    <ligand>
        <name>Zn(2+)</name>
        <dbReference type="ChEBI" id="CHEBI:29105"/>
    </ligand>
</feature>
<evidence type="ECO:0000256" key="1">
    <source>
        <dbReference type="ARBA" id="ARBA00010178"/>
    </source>
</evidence>
<dbReference type="GO" id="GO:0000105">
    <property type="term" value="P:L-histidine biosynthetic process"/>
    <property type="evidence" value="ECO:0007669"/>
    <property type="project" value="UniProtKB-UniRule"/>
</dbReference>
<dbReference type="AlphaFoldDB" id="Q095U2"/>
<feature type="binding site" evidence="5 9">
    <location>
        <position position="279"/>
    </location>
    <ligand>
        <name>Zn(2+)</name>
        <dbReference type="ChEBI" id="CHEBI:29105"/>
    </ligand>
</feature>
<feature type="active site" description="Proton acceptor" evidence="5 7">
    <location>
        <position position="344"/>
    </location>
</feature>
<dbReference type="PRINTS" id="PR00083">
    <property type="entry name" value="HOLDHDRGNASE"/>
</dbReference>
<name>Q095U2_STIAD</name>
<dbReference type="Proteomes" id="UP000032702">
    <property type="component" value="Unassembled WGS sequence"/>
</dbReference>
<dbReference type="EMBL" id="AAMD01000032">
    <property type="protein sequence ID" value="EAU67469.1"/>
    <property type="molecule type" value="Genomic_DNA"/>
</dbReference>
<dbReference type="Gene3D" id="3.40.50.1980">
    <property type="entry name" value="Nitrogenase molybdenum iron protein domain"/>
    <property type="match status" value="2"/>
</dbReference>
<comment type="similarity">
    <text evidence="1 5 6 10">Belongs to the histidinol dehydrogenase family.</text>
</comment>
<feature type="active site" description="Proton acceptor" evidence="5 7">
    <location>
        <position position="345"/>
    </location>
</feature>
<feature type="binding site" evidence="5 8">
    <location>
        <position position="254"/>
    </location>
    <ligand>
        <name>substrate</name>
    </ligand>
</feature>
<dbReference type="CDD" id="cd06572">
    <property type="entry name" value="Histidinol_dh"/>
    <property type="match status" value="1"/>
</dbReference>
<dbReference type="PROSITE" id="PS00611">
    <property type="entry name" value="HISOL_DEHYDROGENASE"/>
    <property type="match status" value="1"/>
</dbReference>
<evidence type="ECO:0000256" key="4">
    <source>
        <dbReference type="ARBA" id="ARBA00023002"/>
    </source>
</evidence>
<reference evidence="11 12" key="1">
    <citation type="submission" date="2006-04" db="EMBL/GenBank/DDBJ databases">
        <authorList>
            <person name="Nierman W.C."/>
        </authorList>
    </citation>
    <scope>NUCLEOTIDE SEQUENCE [LARGE SCALE GENOMIC DNA]</scope>
    <source>
        <strain evidence="11 12">DW4/3-1</strain>
    </source>
</reference>
<sequence>MRGHPRHPHREVDAVSAGTLKYRGPLSGLSPEARRRLLERSGTSDAQVAERTRELIARVRQDGDAALLEMALQFDRARLSSLEVPRARWEEALAALKPEVRSALERAARNIATAHRAQKPQAIEVETEPGIVVGRRPDPLGRVGVYAPGGRAVYPSSVLMGVVPAKVAGVGEVIVCSPPGPDGLPAAGVLAAALLAGADRVFALGGAGAVAAMAYGTQSVPRVDRIVGPGNAYVAAAKLQVVDAVAIDAPAGPSEILVVADGSADPEAVAREMLAQAEHDPDACCVTLAVGQAQADAVAQAVERASARARRREIVSTSLRERGAVLSVDSLEEAWPFVSAFAPEHLLLATAAPQEHLARVRHCGTVFLGERASVAFGDYMTGANHVLPTAGLGHAYSGLSVLDFYRWTAWQRVDREAAARLAEDVGTLADSEGLFAHAEAARAWRHS</sequence>
<dbReference type="GO" id="GO:0004399">
    <property type="term" value="F:histidinol dehydrogenase activity"/>
    <property type="evidence" value="ECO:0007669"/>
    <property type="project" value="UniProtKB-UniRule"/>
</dbReference>
<feature type="binding site" evidence="5 9">
    <location>
        <position position="378"/>
    </location>
    <ligand>
        <name>Zn(2+)</name>
        <dbReference type="ChEBI" id="CHEBI:29105"/>
    </ligand>
</feature>
<dbReference type="GO" id="GO:0008270">
    <property type="term" value="F:zinc ion binding"/>
    <property type="evidence" value="ECO:0007669"/>
    <property type="project" value="UniProtKB-UniRule"/>
</dbReference>
<dbReference type="FunFam" id="3.40.50.1980:FF:000001">
    <property type="entry name" value="Histidinol dehydrogenase"/>
    <property type="match status" value="1"/>
</dbReference>
<evidence type="ECO:0000256" key="8">
    <source>
        <dbReference type="PIRSR" id="PIRSR000099-3"/>
    </source>
</evidence>
<keyword evidence="5" id="KW-0028">Amino-acid biosynthesis</keyword>
<evidence type="ECO:0000313" key="12">
    <source>
        <dbReference type="Proteomes" id="UP000032702"/>
    </source>
</evidence>
<dbReference type="HAMAP" id="MF_01024">
    <property type="entry name" value="HisD"/>
    <property type="match status" value="1"/>
</dbReference>